<accession>A0ABN7WC42</accession>
<dbReference type="InterPro" id="IPR007527">
    <property type="entry name" value="Znf_SWIM"/>
</dbReference>
<dbReference type="Pfam" id="PF04434">
    <property type="entry name" value="SWIM"/>
    <property type="match status" value="1"/>
</dbReference>
<evidence type="ECO:0000313" key="4">
    <source>
        <dbReference type="Proteomes" id="UP000789901"/>
    </source>
</evidence>
<keyword evidence="1" id="KW-0862">Zinc</keyword>
<sequence length="508" mass="58363">TSRPQTDPLYKLLLYVKNSVENLLNLNVRTLDILVQNAKIVKNVFGNHTIIGYNRTLLTAMDIVNIKNQMIKKNWNISIQNDSAKNLEQFLGPDANLSELKEAYPLSTSHQNLILIDGTFEISRHKLLLFIILVIDDDNKGIPITFIIFIPPSQNRLTSFGDIYNKNQLKKNPNAILVTFSPLVAMTDADIKEHKALLIDKVVTNYESIFKEHVERSEVTLENSKNVLNSGVNFLVYLKRQWAGDLLNTNILYIILVYEVIPNILTLRNLAMNLEYEKAEWRKEFNIMDSSDHKILAQKFSQIAPNDKVLMYEIEKKTGKIYVQVESETTPHLIYTTCVYRDPTNICCQCPDFLQKGIMCKHLCTAALYIDNLHQQDQYAHLPEMIDNQKDYKNNDNYTFSLSEEIFNYMKQILGISTDPKVVMISNTPILTQAKANLISTAGEFNNSQNIVKSEQKDIDSQHTLMIYLNNIVISNSFKQAQSLVDVIYKDMNPHRHVAFHTDVLLLE</sequence>
<keyword evidence="4" id="KW-1185">Reference proteome</keyword>
<evidence type="ECO:0000256" key="1">
    <source>
        <dbReference type="PROSITE-ProRule" id="PRU00325"/>
    </source>
</evidence>
<gene>
    <name evidence="3" type="ORF">GMARGA_LOCUS28977</name>
</gene>
<reference evidence="3 4" key="1">
    <citation type="submission" date="2021-06" db="EMBL/GenBank/DDBJ databases">
        <authorList>
            <person name="Kallberg Y."/>
            <person name="Tangrot J."/>
            <person name="Rosling A."/>
        </authorList>
    </citation>
    <scope>NUCLEOTIDE SEQUENCE [LARGE SCALE GENOMIC DNA]</scope>
    <source>
        <strain evidence="3 4">120-4 pot B 10/14</strain>
    </source>
</reference>
<dbReference type="EMBL" id="CAJVQB010038159">
    <property type="protein sequence ID" value="CAG8825949.1"/>
    <property type="molecule type" value="Genomic_DNA"/>
</dbReference>
<protein>
    <submittedName>
        <fullName evidence="3">40567_t:CDS:1</fullName>
    </submittedName>
</protein>
<name>A0ABN7WC42_GIGMA</name>
<evidence type="ECO:0000313" key="3">
    <source>
        <dbReference type="EMBL" id="CAG8825949.1"/>
    </source>
</evidence>
<feature type="non-terminal residue" evidence="3">
    <location>
        <position position="1"/>
    </location>
</feature>
<comment type="caution">
    <text evidence="3">The sequence shown here is derived from an EMBL/GenBank/DDBJ whole genome shotgun (WGS) entry which is preliminary data.</text>
</comment>
<organism evidence="3 4">
    <name type="scientific">Gigaspora margarita</name>
    <dbReference type="NCBI Taxonomy" id="4874"/>
    <lineage>
        <taxon>Eukaryota</taxon>
        <taxon>Fungi</taxon>
        <taxon>Fungi incertae sedis</taxon>
        <taxon>Mucoromycota</taxon>
        <taxon>Glomeromycotina</taxon>
        <taxon>Glomeromycetes</taxon>
        <taxon>Diversisporales</taxon>
        <taxon>Gigasporaceae</taxon>
        <taxon>Gigaspora</taxon>
    </lineage>
</organism>
<dbReference type="PROSITE" id="PS50966">
    <property type="entry name" value="ZF_SWIM"/>
    <property type="match status" value="1"/>
</dbReference>
<dbReference type="Proteomes" id="UP000789901">
    <property type="component" value="Unassembled WGS sequence"/>
</dbReference>
<proteinExistence type="predicted"/>
<feature type="domain" description="SWIM-type" evidence="2">
    <location>
        <begin position="335"/>
        <end position="371"/>
    </location>
</feature>
<keyword evidence="1" id="KW-0863">Zinc-finger</keyword>
<keyword evidence="1" id="KW-0479">Metal-binding</keyword>
<evidence type="ECO:0000259" key="2">
    <source>
        <dbReference type="PROSITE" id="PS50966"/>
    </source>
</evidence>